<dbReference type="EMBL" id="LRGB01001912">
    <property type="protein sequence ID" value="KZS10042.1"/>
    <property type="molecule type" value="Genomic_DNA"/>
</dbReference>
<dbReference type="Proteomes" id="UP000076858">
    <property type="component" value="Unassembled WGS sequence"/>
</dbReference>
<organism evidence="1 2">
    <name type="scientific">Daphnia magna</name>
    <dbReference type="NCBI Taxonomy" id="35525"/>
    <lineage>
        <taxon>Eukaryota</taxon>
        <taxon>Metazoa</taxon>
        <taxon>Ecdysozoa</taxon>
        <taxon>Arthropoda</taxon>
        <taxon>Crustacea</taxon>
        <taxon>Branchiopoda</taxon>
        <taxon>Diplostraca</taxon>
        <taxon>Cladocera</taxon>
        <taxon>Anomopoda</taxon>
        <taxon>Daphniidae</taxon>
        <taxon>Daphnia</taxon>
    </lineage>
</organism>
<sequence length="50" mass="5620">MSSFNMACVVRDLPIPLHSLEHRVAVWVRTVPASADELKGPSVRDDFLKK</sequence>
<comment type="caution">
    <text evidence="1">The sequence shown here is derived from an EMBL/GenBank/DDBJ whole genome shotgun (WGS) entry which is preliminary data.</text>
</comment>
<accession>A0A164SXK9</accession>
<dbReference type="AlphaFoldDB" id="A0A164SXK9"/>
<evidence type="ECO:0000313" key="1">
    <source>
        <dbReference type="EMBL" id="KZS10042.1"/>
    </source>
</evidence>
<name>A0A164SXK9_9CRUS</name>
<proteinExistence type="predicted"/>
<gene>
    <name evidence="1" type="ORF">APZ42_025586</name>
</gene>
<evidence type="ECO:0000313" key="2">
    <source>
        <dbReference type="Proteomes" id="UP000076858"/>
    </source>
</evidence>
<reference evidence="1 2" key="1">
    <citation type="submission" date="2016-03" db="EMBL/GenBank/DDBJ databases">
        <title>EvidentialGene: Evidence-directed Construction of Genes on Genomes.</title>
        <authorList>
            <person name="Gilbert D.G."/>
            <person name="Choi J.-H."/>
            <person name="Mockaitis K."/>
            <person name="Colbourne J."/>
            <person name="Pfrender M."/>
        </authorList>
    </citation>
    <scope>NUCLEOTIDE SEQUENCE [LARGE SCALE GENOMIC DNA]</scope>
    <source>
        <strain evidence="1 2">Xinb3</strain>
        <tissue evidence="1">Complete organism</tissue>
    </source>
</reference>
<keyword evidence="2" id="KW-1185">Reference proteome</keyword>
<protein>
    <submittedName>
        <fullName evidence="1">Uncharacterized protein</fullName>
    </submittedName>
</protein>